<dbReference type="PANTHER" id="PTHR46825">
    <property type="entry name" value="D-ALANYL-D-ALANINE-CARBOXYPEPTIDASE/ENDOPEPTIDASE AMPH"/>
    <property type="match status" value="1"/>
</dbReference>
<keyword evidence="3" id="KW-0378">Hydrolase</keyword>
<accession>A0ABN3F0M4</accession>
<dbReference type="EMBL" id="BAAATR010000064">
    <property type="protein sequence ID" value="GAA2278822.1"/>
    <property type="molecule type" value="Genomic_DNA"/>
</dbReference>
<dbReference type="InterPro" id="IPR012338">
    <property type="entry name" value="Beta-lactam/transpept-like"/>
</dbReference>
<dbReference type="Pfam" id="PF00144">
    <property type="entry name" value="Beta-lactamase"/>
    <property type="match status" value="1"/>
</dbReference>
<dbReference type="Proteomes" id="UP001500305">
    <property type="component" value="Unassembled WGS sequence"/>
</dbReference>
<gene>
    <name evidence="3" type="ORF">GCM10010430_76040</name>
</gene>
<name>A0ABN3F0M4_9ACTN</name>
<dbReference type="InterPro" id="IPR001466">
    <property type="entry name" value="Beta-lactam-related"/>
</dbReference>
<dbReference type="GO" id="GO:0016787">
    <property type="term" value="F:hydrolase activity"/>
    <property type="evidence" value="ECO:0007669"/>
    <property type="project" value="UniProtKB-KW"/>
</dbReference>
<dbReference type="RefSeq" id="WP_344641138.1">
    <property type="nucleotide sequence ID" value="NZ_BAAATR010000064.1"/>
</dbReference>
<evidence type="ECO:0000259" key="2">
    <source>
        <dbReference type="Pfam" id="PF00144"/>
    </source>
</evidence>
<dbReference type="SUPFAM" id="SSF56601">
    <property type="entry name" value="beta-lactamase/transpeptidase-like"/>
    <property type="match status" value="1"/>
</dbReference>
<sequence length="430" mass="45188">MNTRANRTRWALLVAGGALLTAVTIGASAPAFAAPAAPVPAAGAANGISHTAVALLPPLDPAAIQKVLDQHPTPDVTGALVRVSGSAGSFQGASGTGDLATGQAVDPNGRFRIGSISKVFTTAVVLQLAGERRLDLDGTVQQYLPGVLPKKFPLVTVGELLNHTSGLPTGSEEMWGDGSTAWFEAHRLDSWTPEQVVATLKGQPTDSQPGTAQQVPTMNFDPGTAQQYNGMNTFLAGMVIERVTGHSFAHEVRDRIIRPLGLHQTSVPDADNPALPHPSSHAYLTVTDPDGTTHQADVTEQSPWPWAEGGLISSASDLDRFFSALFQGRLLPASVQENLFTVPDVPNFHNNDCGKGPSSRACMSMGLERIEQGGLVAWGKTGSRPGYTSGVFATRDLSRKVVYSVNPTGLAGAETPYASRLLVTSFGLTR</sequence>
<evidence type="ECO:0000313" key="4">
    <source>
        <dbReference type="Proteomes" id="UP001500305"/>
    </source>
</evidence>
<evidence type="ECO:0000256" key="1">
    <source>
        <dbReference type="SAM" id="SignalP"/>
    </source>
</evidence>
<protein>
    <submittedName>
        <fullName evidence="3">Serine hydrolase domain-containing protein</fullName>
    </submittedName>
</protein>
<comment type="caution">
    <text evidence="3">The sequence shown here is derived from an EMBL/GenBank/DDBJ whole genome shotgun (WGS) entry which is preliminary data.</text>
</comment>
<dbReference type="Gene3D" id="3.40.710.10">
    <property type="entry name" value="DD-peptidase/beta-lactamase superfamily"/>
    <property type="match status" value="1"/>
</dbReference>
<feature type="signal peptide" evidence="1">
    <location>
        <begin position="1"/>
        <end position="33"/>
    </location>
</feature>
<organism evidence="3 4">
    <name type="scientific">Kitasatospora cystarginea</name>
    <dbReference type="NCBI Taxonomy" id="58350"/>
    <lineage>
        <taxon>Bacteria</taxon>
        <taxon>Bacillati</taxon>
        <taxon>Actinomycetota</taxon>
        <taxon>Actinomycetes</taxon>
        <taxon>Kitasatosporales</taxon>
        <taxon>Streptomycetaceae</taxon>
        <taxon>Kitasatospora</taxon>
    </lineage>
</organism>
<dbReference type="PROSITE" id="PS51318">
    <property type="entry name" value="TAT"/>
    <property type="match status" value="1"/>
</dbReference>
<reference evidence="3 4" key="1">
    <citation type="journal article" date="2019" name="Int. J. Syst. Evol. Microbiol.">
        <title>The Global Catalogue of Microorganisms (GCM) 10K type strain sequencing project: providing services to taxonomists for standard genome sequencing and annotation.</title>
        <authorList>
            <consortium name="The Broad Institute Genomics Platform"/>
            <consortium name="The Broad Institute Genome Sequencing Center for Infectious Disease"/>
            <person name="Wu L."/>
            <person name="Ma J."/>
        </authorList>
    </citation>
    <scope>NUCLEOTIDE SEQUENCE [LARGE SCALE GENOMIC DNA]</scope>
    <source>
        <strain evidence="3 4">JCM 7356</strain>
    </source>
</reference>
<dbReference type="PANTHER" id="PTHR46825:SF7">
    <property type="entry name" value="D-ALANYL-D-ALANINE CARBOXYPEPTIDASE"/>
    <property type="match status" value="1"/>
</dbReference>
<keyword evidence="1" id="KW-0732">Signal</keyword>
<dbReference type="InterPro" id="IPR006311">
    <property type="entry name" value="TAT_signal"/>
</dbReference>
<evidence type="ECO:0000313" key="3">
    <source>
        <dbReference type="EMBL" id="GAA2278822.1"/>
    </source>
</evidence>
<keyword evidence="4" id="KW-1185">Reference proteome</keyword>
<proteinExistence type="predicted"/>
<feature type="domain" description="Beta-lactamase-related" evidence="2">
    <location>
        <begin position="76"/>
        <end position="409"/>
    </location>
</feature>
<dbReference type="InterPro" id="IPR050491">
    <property type="entry name" value="AmpC-like"/>
</dbReference>
<feature type="chain" id="PRO_5045432820" evidence="1">
    <location>
        <begin position="34"/>
        <end position="430"/>
    </location>
</feature>